<protein>
    <recommendedName>
        <fullName evidence="1">Ricin B lectin domain-containing protein</fullName>
    </recommendedName>
</protein>
<dbReference type="AlphaFoldDB" id="A0A918CA39"/>
<dbReference type="InterPro" id="IPR000772">
    <property type="entry name" value="Ricin_B_lectin"/>
</dbReference>
<dbReference type="InterPro" id="IPR035992">
    <property type="entry name" value="Ricin_B-like_lectins"/>
</dbReference>
<dbReference type="EMBL" id="BMQL01000013">
    <property type="protein sequence ID" value="GGR11179.1"/>
    <property type="molecule type" value="Genomic_DNA"/>
</dbReference>
<sequence length="135" mass="14648">MPPPRNGEITASTITDHRSGGCNCVYSVYLWPNYNGGNCLALADRSGANGTHVVTAPCNIRDETQWWHIGPSLVGRSDAFGSNNRWLIANYGTGKCLDVSNGSNSNELQMQIWDCSSNTLNQVWAADSGSKTHFP</sequence>
<evidence type="ECO:0000313" key="3">
    <source>
        <dbReference type="Proteomes" id="UP000603865"/>
    </source>
</evidence>
<feature type="domain" description="Ricin B lectin" evidence="1">
    <location>
        <begin position="82"/>
        <end position="128"/>
    </location>
</feature>
<dbReference type="RefSeq" id="WP_189090825.1">
    <property type="nucleotide sequence ID" value="NZ_BMQL01000013.1"/>
</dbReference>
<dbReference type="Proteomes" id="UP000603865">
    <property type="component" value="Unassembled WGS sequence"/>
</dbReference>
<evidence type="ECO:0000259" key="1">
    <source>
        <dbReference type="Pfam" id="PF14200"/>
    </source>
</evidence>
<reference evidence="2" key="1">
    <citation type="journal article" date="2014" name="Int. J. Syst. Evol. Microbiol.">
        <title>Complete genome sequence of Corynebacterium casei LMG S-19264T (=DSM 44701T), isolated from a smear-ripened cheese.</title>
        <authorList>
            <consortium name="US DOE Joint Genome Institute (JGI-PGF)"/>
            <person name="Walter F."/>
            <person name="Albersmeier A."/>
            <person name="Kalinowski J."/>
            <person name="Ruckert C."/>
        </authorList>
    </citation>
    <scope>NUCLEOTIDE SEQUENCE</scope>
    <source>
        <strain evidence="2">JCM 31311</strain>
    </source>
</reference>
<proteinExistence type="predicted"/>
<keyword evidence="3" id="KW-1185">Reference proteome</keyword>
<comment type="caution">
    <text evidence="2">The sequence shown here is derived from an EMBL/GenBank/DDBJ whole genome shotgun (WGS) entry which is preliminary data.</text>
</comment>
<dbReference type="Gene3D" id="2.80.10.50">
    <property type="match status" value="1"/>
</dbReference>
<dbReference type="CDD" id="cd00161">
    <property type="entry name" value="beta-trefoil_Ricin-like"/>
    <property type="match status" value="1"/>
</dbReference>
<evidence type="ECO:0000313" key="2">
    <source>
        <dbReference type="EMBL" id="GGR11179.1"/>
    </source>
</evidence>
<accession>A0A918CA39</accession>
<dbReference type="PROSITE" id="PS50231">
    <property type="entry name" value="RICIN_B_LECTIN"/>
    <property type="match status" value="1"/>
</dbReference>
<dbReference type="SUPFAM" id="SSF50370">
    <property type="entry name" value="Ricin B-like lectins"/>
    <property type="match status" value="1"/>
</dbReference>
<organism evidence="2 3">
    <name type="scientific">Deinococcus ruber</name>
    <dbReference type="NCBI Taxonomy" id="1848197"/>
    <lineage>
        <taxon>Bacteria</taxon>
        <taxon>Thermotogati</taxon>
        <taxon>Deinococcota</taxon>
        <taxon>Deinococci</taxon>
        <taxon>Deinococcales</taxon>
        <taxon>Deinococcaceae</taxon>
        <taxon>Deinococcus</taxon>
    </lineage>
</organism>
<name>A0A918CA39_9DEIO</name>
<reference evidence="2" key="2">
    <citation type="submission" date="2020-09" db="EMBL/GenBank/DDBJ databases">
        <authorList>
            <person name="Sun Q."/>
            <person name="Ohkuma M."/>
        </authorList>
    </citation>
    <scope>NUCLEOTIDE SEQUENCE</scope>
    <source>
        <strain evidence="2">JCM 31311</strain>
    </source>
</reference>
<gene>
    <name evidence="2" type="ORF">GCM10008957_24810</name>
</gene>
<dbReference type="Pfam" id="PF14200">
    <property type="entry name" value="RicinB_lectin_2"/>
    <property type="match status" value="1"/>
</dbReference>